<dbReference type="InterPro" id="IPR051808">
    <property type="entry name" value="Type_IV_pilus_biogenesis"/>
</dbReference>
<accession>X1EGD6</accession>
<dbReference type="EMBL" id="BART01032135">
    <property type="protein sequence ID" value="GAH07718.1"/>
    <property type="molecule type" value="Genomic_DNA"/>
</dbReference>
<evidence type="ECO:0000313" key="2">
    <source>
        <dbReference type="EMBL" id="GAH07718.1"/>
    </source>
</evidence>
<dbReference type="PANTHER" id="PTHR30604:SF1">
    <property type="entry name" value="DNA UTILIZATION PROTEIN HOFQ"/>
    <property type="match status" value="1"/>
</dbReference>
<proteinExistence type="predicted"/>
<name>X1EGD6_9ZZZZ</name>
<gene>
    <name evidence="2" type="ORF">S01H4_55638</name>
</gene>
<dbReference type="GO" id="GO:0009306">
    <property type="term" value="P:protein secretion"/>
    <property type="evidence" value="ECO:0007669"/>
    <property type="project" value="InterPro"/>
</dbReference>
<dbReference type="Pfam" id="PF00263">
    <property type="entry name" value="Secretin"/>
    <property type="match status" value="1"/>
</dbReference>
<reference evidence="2" key="1">
    <citation type="journal article" date="2014" name="Front. Microbiol.">
        <title>High frequency of phylogenetically diverse reductive dehalogenase-homologous genes in deep subseafloor sedimentary metagenomes.</title>
        <authorList>
            <person name="Kawai M."/>
            <person name="Futagami T."/>
            <person name="Toyoda A."/>
            <person name="Takaki Y."/>
            <person name="Nishi S."/>
            <person name="Hori S."/>
            <person name="Arai W."/>
            <person name="Tsubouchi T."/>
            <person name="Morono Y."/>
            <person name="Uchiyama I."/>
            <person name="Ito T."/>
            <person name="Fujiyama A."/>
            <person name="Inagaki F."/>
            <person name="Takami H."/>
        </authorList>
    </citation>
    <scope>NUCLEOTIDE SEQUENCE</scope>
    <source>
        <strain evidence="2">Expedition CK06-06</strain>
    </source>
</reference>
<dbReference type="AlphaFoldDB" id="X1EGD6"/>
<feature type="domain" description="Type II/III secretion system secretin-like" evidence="1">
    <location>
        <begin position="82"/>
        <end position="237"/>
    </location>
</feature>
<dbReference type="PRINTS" id="PR00811">
    <property type="entry name" value="BCTERIALGSPD"/>
</dbReference>
<organism evidence="2">
    <name type="scientific">marine sediment metagenome</name>
    <dbReference type="NCBI Taxonomy" id="412755"/>
    <lineage>
        <taxon>unclassified sequences</taxon>
        <taxon>metagenomes</taxon>
        <taxon>ecological metagenomes</taxon>
    </lineage>
</organism>
<dbReference type="InterPro" id="IPR004846">
    <property type="entry name" value="T2SS/T3SS_dom"/>
</dbReference>
<dbReference type="InterPro" id="IPR001775">
    <property type="entry name" value="GspD/PilQ"/>
</dbReference>
<dbReference type="PANTHER" id="PTHR30604">
    <property type="entry name" value="PROTEIN TRANSPORT PROTEIN HOFQ"/>
    <property type="match status" value="1"/>
</dbReference>
<comment type="caution">
    <text evidence="2">The sequence shown here is derived from an EMBL/GenBank/DDBJ whole genome shotgun (WGS) entry which is preliminary data.</text>
</comment>
<protein>
    <recommendedName>
        <fullName evidence="1">Type II/III secretion system secretin-like domain-containing protein</fullName>
    </recommendedName>
</protein>
<sequence length="237" mass="26304">LRQLISKIDQQVQQIQIEARIVTVDENFMRELGIEFGTSTTTSTGPKGLNMDMPLQSITPGHFNFVLAKLSNNTTLDMELSALESEGHAQIISKPKLITLNRRPAHIAAGEDIPYQEKTGEGNTSTTFKKAVLGLEVTPNIVSQNKVLLNINVNQDKPSTLMVNGVPAIQTREIQTQALVNNKQTVVLGGIYEQSKTKQITRIPYLGSIPLIGIFFRKTITQNQRKELLIFITPEIL</sequence>
<evidence type="ECO:0000259" key="1">
    <source>
        <dbReference type="Pfam" id="PF00263"/>
    </source>
</evidence>
<feature type="non-terminal residue" evidence="2">
    <location>
        <position position="1"/>
    </location>
</feature>